<dbReference type="Gene3D" id="1.25.40.390">
    <property type="match status" value="1"/>
</dbReference>
<proteinExistence type="inferred from homology"/>
<sequence>MKFLIKKYTALAVLGLSLAGCKKDFLNKINPNFSVEATFWQTEADAVSAIPTIYSPIRSQMDGYYGAWSGYQMMNRADDMWMLAGEGTEGPTFYVHFLNTATSPTNQFGSLFTGVSRANTFLKNIGRVSMDETKKKALIGEASFLRGMYYFLLAANYGDVPLRLLPASDPGELNKPSSPEAEIWKQVIADFKTAKDALPVSRPSSEQGRATKGAAIAYLGKALVYTKQYAEAETELKALLSAPYSYDLVNFENNFMETTKFNQESVFELPYNAYLGGGGRWGGDEPNGYLGFVLPNFCGPAGSGAWFKLVPGISMVRDFVSEERPAGSDTRFDKRMYTSFFWKYSDYETGLTDGKWFGDHDFDYFWQEGQGKWIMNPGLVYPDINTATGKKPGRFLLKKYTNFYINKEGSNSHYDNANCNNNLRIIRFAEVLLLHAEACAQNGNTAGAAADLKRIRDRAGLANKTWGSKDELMTEIIKQNELEFFFEGHRFFDLKRWYTPAQMKQILVNNQQQGAENFQPKHYYIPIPQSELNTNTSMQQHPLWK</sequence>
<dbReference type="HOGENOM" id="CLU_015553_1_0_10"/>
<evidence type="ECO:0000259" key="7">
    <source>
        <dbReference type="Pfam" id="PF14322"/>
    </source>
</evidence>
<comment type="similarity">
    <text evidence="2">Belongs to the SusD family.</text>
</comment>
<dbReference type="eggNOG" id="COG0561">
    <property type="taxonomic scope" value="Bacteria"/>
</dbReference>
<dbReference type="KEGG" id="nso:NIASO_15770"/>
<keyword evidence="9" id="KW-1185">Reference proteome</keyword>
<keyword evidence="5" id="KW-0998">Cell outer membrane</keyword>
<evidence type="ECO:0000256" key="2">
    <source>
        <dbReference type="ARBA" id="ARBA00006275"/>
    </source>
</evidence>
<evidence type="ECO:0000259" key="6">
    <source>
        <dbReference type="Pfam" id="PF07980"/>
    </source>
</evidence>
<evidence type="ECO:0000313" key="8">
    <source>
        <dbReference type="EMBL" id="AHF16218.1"/>
    </source>
</evidence>
<dbReference type="Pfam" id="PF07980">
    <property type="entry name" value="SusD_RagB"/>
    <property type="match status" value="1"/>
</dbReference>
<accession>W0F359</accession>
<dbReference type="RefSeq" id="WP_008587045.1">
    <property type="nucleotide sequence ID" value="NZ_CP007035.1"/>
</dbReference>
<reference evidence="8 9" key="1">
    <citation type="submission" date="2013-12" db="EMBL/GenBank/DDBJ databases">
        <authorList>
            <consortium name="DOE Joint Genome Institute"/>
            <person name="Eisen J."/>
            <person name="Huntemann M."/>
            <person name="Han J."/>
            <person name="Chen A."/>
            <person name="Kyrpides N."/>
            <person name="Mavromatis K."/>
            <person name="Markowitz V."/>
            <person name="Palaniappan K."/>
            <person name="Ivanova N."/>
            <person name="Schaumberg A."/>
            <person name="Pati A."/>
            <person name="Liolios K."/>
            <person name="Nordberg H.P."/>
            <person name="Cantor M.N."/>
            <person name="Hua S.X."/>
            <person name="Woyke T."/>
        </authorList>
    </citation>
    <scope>NUCLEOTIDE SEQUENCE [LARGE SCALE GENOMIC DNA]</scope>
    <source>
        <strain evidence="9">DSM 19437</strain>
    </source>
</reference>
<keyword evidence="4" id="KW-0472">Membrane</keyword>
<evidence type="ECO:0000256" key="4">
    <source>
        <dbReference type="ARBA" id="ARBA00023136"/>
    </source>
</evidence>
<dbReference type="Pfam" id="PF14322">
    <property type="entry name" value="SusD-like_3"/>
    <property type="match status" value="1"/>
</dbReference>
<dbReference type="InterPro" id="IPR011990">
    <property type="entry name" value="TPR-like_helical_dom_sf"/>
</dbReference>
<protein>
    <submittedName>
        <fullName evidence="8">Carbohydrate-binding protein SusD</fullName>
    </submittedName>
</protein>
<gene>
    <name evidence="8" type="ORF">NIASO_15770</name>
</gene>
<dbReference type="Proteomes" id="UP000003586">
    <property type="component" value="Chromosome"/>
</dbReference>
<keyword evidence="3" id="KW-0732">Signal</keyword>
<evidence type="ECO:0000313" key="9">
    <source>
        <dbReference type="Proteomes" id="UP000003586"/>
    </source>
</evidence>
<organism evidence="8 9">
    <name type="scientific">Niabella soli DSM 19437</name>
    <dbReference type="NCBI Taxonomy" id="929713"/>
    <lineage>
        <taxon>Bacteria</taxon>
        <taxon>Pseudomonadati</taxon>
        <taxon>Bacteroidota</taxon>
        <taxon>Chitinophagia</taxon>
        <taxon>Chitinophagales</taxon>
        <taxon>Chitinophagaceae</taxon>
        <taxon>Niabella</taxon>
    </lineage>
</organism>
<dbReference type="EMBL" id="CP007035">
    <property type="protein sequence ID" value="AHF16218.1"/>
    <property type="molecule type" value="Genomic_DNA"/>
</dbReference>
<dbReference type="AlphaFoldDB" id="W0F359"/>
<dbReference type="STRING" id="929713.NIASO_15770"/>
<feature type="domain" description="RagB/SusD" evidence="6">
    <location>
        <begin position="264"/>
        <end position="544"/>
    </location>
</feature>
<comment type="subcellular location">
    <subcellularLocation>
        <location evidence="1">Cell outer membrane</location>
    </subcellularLocation>
</comment>
<dbReference type="PROSITE" id="PS51257">
    <property type="entry name" value="PROKAR_LIPOPROTEIN"/>
    <property type="match status" value="1"/>
</dbReference>
<feature type="domain" description="SusD-like N-terminal" evidence="7">
    <location>
        <begin position="100"/>
        <end position="221"/>
    </location>
</feature>
<dbReference type="InterPro" id="IPR012944">
    <property type="entry name" value="SusD_RagB_dom"/>
</dbReference>
<dbReference type="SUPFAM" id="SSF48452">
    <property type="entry name" value="TPR-like"/>
    <property type="match status" value="1"/>
</dbReference>
<dbReference type="GO" id="GO:0009279">
    <property type="term" value="C:cell outer membrane"/>
    <property type="evidence" value="ECO:0007669"/>
    <property type="project" value="UniProtKB-SubCell"/>
</dbReference>
<evidence type="ECO:0000256" key="3">
    <source>
        <dbReference type="ARBA" id="ARBA00022729"/>
    </source>
</evidence>
<dbReference type="InterPro" id="IPR033985">
    <property type="entry name" value="SusD-like_N"/>
</dbReference>
<dbReference type="CDD" id="cd08977">
    <property type="entry name" value="SusD"/>
    <property type="match status" value="1"/>
</dbReference>
<name>W0F359_9BACT</name>
<evidence type="ECO:0000256" key="5">
    <source>
        <dbReference type="ARBA" id="ARBA00023237"/>
    </source>
</evidence>
<evidence type="ECO:0000256" key="1">
    <source>
        <dbReference type="ARBA" id="ARBA00004442"/>
    </source>
</evidence>